<proteinExistence type="predicted"/>
<feature type="region of interest" description="Disordered" evidence="1">
    <location>
        <begin position="160"/>
        <end position="185"/>
    </location>
</feature>
<organism evidence="2 3">
    <name type="scientific">Stackebrandtia nassauensis (strain DSM 44728 / CIP 108903 / NRRL B-16338 / NBRC 102104 / LLR-40K-21)</name>
    <dbReference type="NCBI Taxonomy" id="446470"/>
    <lineage>
        <taxon>Bacteria</taxon>
        <taxon>Bacillati</taxon>
        <taxon>Actinomycetota</taxon>
        <taxon>Actinomycetes</taxon>
        <taxon>Glycomycetales</taxon>
        <taxon>Glycomycetaceae</taxon>
        <taxon>Stackebrandtia</taxon>
    </lineage>
</organism>
<accession>D3PWP9</accession>
<feature type="region of interest" description="Disordered" evidence="1">
    <location>
        <begin position="212"/>
        <end position="243"/>
    </location>
</feature>
<dbReference type="EMBL" id="CP001778">
    <property type="protein sequence ID" value="ADD43271.1"/>
    <property type="molecule type" value="Genomic_DNA"/>
</dbReference>
<evidence type="ECO:0000256" key="1">
    <source>
        <dbReference type="SAM" id="MobiDB-lite"/>
    </source>
</evidence>
<reference evidence="2 3" key="1">
    <citation type="journal article" date="2009" name="Stand. Genomic Sci.">
        <title>Complete genome sequence of Stackebrandtia nassauensis type strain (LLR-40K-21).</title>
        <authorList>
            <person name="Munk C."/>
            <person name="Lapidus A."/>
            <person name="Copeland A."/>
            <person name="Jando M."/>
            <person name="Mayilraj S."/>
            <person name="Glavina Del Rio T."/>
            <person name="Nolan M."/>
            <person name="Chen F."/>
            <person name="Lucas S."/>
            <person name="Tice H."/>
            <person name="Cheng J.F."/>
            <person name="Han C."/>
            <person name="Detter J.C."/>
            <person name="Bruce D."/>
            <person name="Goodwin L."/>
            <person name="Chain P."/>
            <person name="Pitluck S."/>
            <person name="Goker M."/>
            <person name="Ovchinikova G."/>
            <person name="Pati A."/>
            <person name="Ivanova N."/>
            <person name="Mavromatis K."/>
            <person name="Chen A."/>
            <person name="Palaniappan K."/>
            <person name="Land M."/>
            <person name="Hauser L."/>
            <person name="Chang Y.J."/>
            <person name="Jeffries C.D."/>
            <person name="Bristow J."/>
            <person name="Eisen J.A."/>
            <person name="Markowitz V."/>
            <person name="Hugenholtz P."/>
            <person name="Kyrpides N.C."/>
            <person name="Klenk H.P."/>
        </authorList>
    </citation>
    <scope>NUCLEOTIDE SEQUENCE [LARGE SCALE GENOMIC DNA]</scope>
    <source>
        <strain evidence="3">DSM 44728 / CIP 108903 / NRRL B-16338 / NBRC 102104 / LLR-40K-21</strain>
    </source>
</reference>
<dbReference type="HOGENOM" id="CLU_1089514_0_0_11"/>
<dbReference type="KEGG" id="sna:Snas_3611"/>
<name>D3PWP9_STANL</name>
<protein>
    <submittedName>
        <fullName evidence="2">Uncharacterized protein</fullName>
    </submittedName>
</protein>
<sequence length="255" mass="28384">MATPRNTITRDIDGEACTDFDGVCAILDRAPSTVRTYIPANPDLLAPVRNGTYIDGRKWYRLTGVHAFADILAAKTHANKPLSPTPGGDPEDMLSRDQVAHVWHASPTTITRYANKARHQWIKRHPRPLMPPPRAGYDPDHPYASGPAHWEWRRRDIVEHPRPGRGAAGGRRPSAPAPPPPTAPEALLDYRQAAHVQGIPVATMRTKLARAKPQWIAQHPAPSMPPPDHGFDIDNPDASKPSQWRWYRRTIDPTA</sequence>
<evidence type="ECO:0000313" key="3">
    <source>
        <dbReference type="Proteomes" id="UP000000844"/>
    </source>
</evidence>
<dbReference type="AlphaFoldDB" id="D3PWP9"/>
<evidence type="ECO:0000313" key="2">
    <source>
        <dbReference type="EMBL" id="ADD43271.1"/>
    </source>
</evidence>
<keyword evidence="3" id="KW-1185">Reference proteome</keyword>
<dbReference type="RefSeq" id="WP_013018842.1">
    <property type="nucleotide sequence ID" value="NC_013947.1"/>
</dbReference>
<gene>
    <name evidence="2" type="ordered locus">Snas_3611</name>
</gene>
<dbReference type="Proteomes" id="UP000000844">
    <property type="component" value="Chromosome"/>
</dbReference>